<dbReference type="InterPro" id="IPR013083">
    <property type="entry name" value="Znf_RING/FYVE/PHD"/>
</dbReference>
<dbReference type="Gene3D" id="3.30.40.10">
    <property type="entry name" value="Zinc/RING finger domain, C3HC4 (zinc finger)"/>
    <property type="match status" value="1"/>
</dbReference>
<feature type="compositionally biased region" description="Acidic residues" evidence="5">
    <location>
        <begin position="385"/>
        <end position="413"/>
    </location>
</feature>
<dbReference type="PANTHER" id="PTHR45969:SF69">
    <property type="entry name" value="FINGER DOMAIN PROTEIN, PUTATIVE (AFU_ORTHOLOGUE AFUA_3G12190)-RELATED"/>
    <property type="match status" value="1"/>
</dbReference>
<dbReference type="InterPro" id="IPR001841">
    <property type="entry name" value="Znf_RING"/>
</dbReference>
<proteinExistence type="predicted"/>
<feature type="region of interest" description="Disordered" evidence="5">
    <location>
        <begin position="21"/>
        <end position="75"/>
    </location>
</feature>
<feature type="compositionally biased region" description="Acidic residues" evidence="5">
    <location>
        <begin position="338"/>
        <end position="367"/>
    </location>
</feature>
<dbReference type="PROSITE" id="PS50089">
    <property type="entry name" value="ZF_RING_2"/>
    <property type="match status" value="1"/>
</dbReference>
<dbReference type="GeneID" id="92014504"/>
<keyword evidence="3" id="KW-0862">Zinc</keyword>
<name>A0ABR3BZY4_9PEZI</name>
<keyword evidence="2 4" id="KW-0863">Zinc-finger</keyword>
<evidence type="ECO:0000259" key="6">
    <source>
        <dbReference type="PROSITE" id="PS50089"/>
    </source>
</evidence>
<gene>
    <name evidence="7" type="primary">BFR1_3</name>
    <name evidence="7" type="ORF">SLS55_010419</name>
</gene>
<comment type="caution">
    <text evidence="7">The sequence shown here is derived from an EMBL/GenBank/DDBJ whole genome shotgun (WGS) entry which is preliminary data.</text>
</comment>
<protein>
    <submittedName>
        <fullName evidence="7">Multicopy suppressor of BFA (Brefeldin A)</fullName>
    </submittedName>
</protein>
<evidence type="ECO:0000313" key="8">
    <source>
        <dbReference type="Proteomes" id="UP001430584"/>
    </source>
</evidence>
<evidence type="ECO:0000256" key="3">
    <source>
        <dbReference type="ARBA" id="ARBA00022833"/>
    </source>
</evidence>
<dbReference type="EMBL" id="JAJVCZ030000012">
    <property type="protein sequence ID" value="KAL0253440.1"/>
    <property type="molecule type" value="Genomic_DNA"/>
</dbReference>
<organism evidence="7 8">
    <name type="scientific">Diplodia seriata</name>
    <dbReference type="NCBI Taxonomy" id="420778"/>
    <lineage>
        <taxon>Eukaryota</taxon>
        <taxon>Fungi</taxon>
        <taxon>Dikarya</taxon>
        <taxon>Ascomycota</taxon>
        <taxon>Pezizomycotina</taxon>
        <taxon>Dothideomycetes</taxon>
        <taxon>Dothideomycetes incertae sedis</taxon>
        <taxon>Botryosphaeriales</taxon>
        <taxon>Botryosphaeriaceae</taxon>
        <taxon>Diplodia</taxon>
    </lineage>
</organism>
<dbReference type="PANTHER" id="PTHR45969">
    <property type="entry name" value="RING ZINC FINGER PROTEIN-RELATED"/>
    <property type="match status" value="1"/>
</dbReference>
<evidence type="ECO:0000256" key="4">
    <source>
        <dbReference type="PROSITE-ProRule" id="PRU00175"/>
    </source>
</evidence>
<feature type="domain" description="RING-type" evidence="6">
    <location>
        <begin position="138"/>
        <end position="190"/>
    </location>
</feature>
<reference evidence="7 8" key="1">
    <citation type="submission" date="2024-02" db="EMBL/GenBank/DDBJ databases">
        <title>De novo assembly and annotation of 12 fungi associated with fruit tree decline syndrome in Ontario, Canada.</title>
        <authorList>
            <person name="Sulman M."/>
            <person name="Ellouze W."/>
            <person name="Ilyukhin E."/>
        </authorList>
    </citation>
    <scope>NUCLEOTIDE SEQUENCE [LARGE SCALE GENOMIC DNA]</scope>
    <source>
        <strain evidence="7 8">FDS-637</strain>
    </source>
</reference>
<dbReference type="SUPFAM" id="SSF57850">
    <property type="entry name" value="RING/U-box"/>
    <property type="match status" value="1"/>
</dbReference>
<accession>A0ABR3BZY4</accession>
<feature type="compositionally biased region" description="Basic and acidic residues" evidence="5">
    <location>
        <begin position="32"/>
        <end position="49"/>
    </location>
</feature>
<dbReference type="RefSeq" id="XP_066628084.1">
    <property type="nucleotide sequence ID" value="XM_066781801.1"/>
</dbReference>
<keyword evidence="1" id="KW-0479">Metal-binding</keyword>
<evidence type="ECO:0000256" key="2">
    <source>
        <dbReference type="ARBA" id="ARBA00022771"/>
    </source>
</evidence>
<evidence type="ECO:0000256" key="5">
    <source>
        <dbReference type="SAM" id="MobiDB-lite"/>
    </source>
</evidence>
<dbReference type="Proteomes" id="UP001430584">
    <property type="component" value="Unassembled WGS sequence"/>
</dbReference>
<evidence type="ECO:0000313" key="7">
    <source>
        <dbReference type="EMBL" id="KAL0253440.1"/>
    </source>
</evidence>
<dbReference type="CDD" id="cd16448">
    <property type="entry name" value="RING-H2"/>
    <property type="match status" value="1"/>
</dbReference>
<keyword evidence="8" id="KW-1185">Reference proteome</keyword>
<feature type="compositionally biased region" description="Polar residues" evidence="5">
    <location>
        <begin position="53"/>
        <end position="73"/>
    </location>
</feature>
<sequence>MTTQLKSLPIYINNAPLNAKIDRATPNNKDSTTAKKQQELRPELAEMRKKQQANKGSRNTVFEQIRSDGQPTRQGLYDELATRRRQTYTTMSHHSRSNNGPGAFSFFLYTDRFAFITAALPHATSPHGSDVPAHERTCAICTDAIAPSSTVARICPTSSKHVTHWLCMLRWLSTWSSDLGTYHRTCPSCRAVLFRLRHLSVPHALETGPGALRAARREVDGLRGRISEAWDDALEEAQRLVPATPELPFVSGRGVGAENETDEALDAAAPLRHAMDGHLRFALVTGLLANTAQVEIMRGGAYMTEDLRQLRGLLDFAVTLRENLGLPRMPDDAGVTVDSDDEYDESDVDDELPQPDDGEDGSPESDYEMPVYSDPAMDRDTSQESGDDSGDEDEEMAQDSEYEEESEDEDEEM</sequence>
<evidence type="ECO:0000256" key="1">
    <source>
        <dbReference type="ARBA" id="ARBA00022723"/>
    </source>
</evidence>
<feature type="region of interest" description="Disordered" evidence="5">
    <location>
        <begin position="326"/>
        <end position="413"/>
    </location>
</feature>